<evidence type="ECO:0000313" key="8">
    <source>
        <dbReference type="Proteomes" id="UP000720344"/>
    </source>
</evidence>
<dbReference type="SUPFAM" id="SSF56784">
    <property type="entry name" value="HAD-like"/>
    <property type="match status" value="1"/>
</dbReference>
<protein>
    <submittedName>
        <fullName evidence="7">Phenylphosphate carboxylase subunit delta</fullName>
    </submittedName>
</protein>
<reference evidence="8" key="1">
    <citation type="submission" date="2020-03" db="EMBL/GenBank/DDBJ databases">
        <title>Whole-genome sequence of the purple nonsulfur bacterium Rhodocyclus tenuis DSM112.</title>
        <authorList>
            <person name="Kyndt J.A."/>
            <person name="Meyer T.E."/>
        </authorList>
    </citation>
    <scope>NUCLEOTIDE SEQUENCE [LARGE SCALE GENOMIC DNA]</scope>
    <source>
        <strain evidence="8">DSM 112</strain>
    </source>
</reference>
<dbReference type="CDD" id="cd01630">
    <property type="entry name" value="HAD_KDO-like"/>
    <property type="match status" value="1"/>
</dbReference>
<dbReference type="RefSeq" id="WP_153590654.1">
    <property type="nucleotide sequence ID" value="NZ_JAATWB010000004.1"/>
</dbReference>
<dbReference type="Proteomes" id="UP000720344">
    <property type="component" value="Unassembled WGS sequence"/>
</dbReference>
<evidence type="ECO:0000313" key="7">
    <source>
        <dbReference type="EMBL" id="NJA88932.1"/>
    </source>
</evidence>
<dbReference type="PANTHER" id="PTHR21485:SF3">
    <property type="entry name" value="N-ACYLNEURAMINATE CYTIDYLYLTRANSFERASE"/>
    <property type="match status" value="1"/>
</dbReference>
<evidence type="ECO:0000256" key="3">
    <source>
        <dbReference type="ARBA" id="ARBA00011881"/>
    </source>
</evidence>
<keyword evidence="5" id="KW-0378">Hydrolase</keyword>
<proteinExistence type="inferred from homology"/>
<keyword evidence="8" id="KW-1185">Reference proteome</keyword>
<name>A0ABX0WGR9_9RHOO</name>
<comment type="similarity">
    <text evidence="2">Belongs to the KdsC family.</text>
</comment>
<dbReference type="SFLD" id="SFLDG01136">
    <property type="entry name" value="C1.6:_Phosphoserine_Phosphatas"/>
    <property type="match status" value="1"/>
</dbReference>
<sequence>MQAHRHARDCARSLRVMAFDIDGVMTDGTLFFTDEGTELKAFNTLDGLGIKLLQQAGIIVAIITGRRSPCVARRAENLGIEHLFQGIEDKRATLAAFLAEHGIDAAHAGYMGDDIVDLRVMAACGFSAAPGDAHPLAQRQATLVTQRHGGHGAVREVCEFILDAQDRLDDILAHWLPTPTP</sequence>
<dbReference type="Gene3D" id="3.40.50.1000">
    <property type="entry name" value="HAD superfamily/HAD-like"/>
    <property type="match status" value="1"/>
</dbReference>
<dbReference type="InterPro" id="IPR050793">
    <property type="entry name" value="CMP-NeuNAc_synthase"/>
</dbReference>
<dbReference type="InterPro" id="IPR036412">
    <property type="entry name" value="HAD-like_sf"/>
</dbReference>
<keyword evidence="6" id="KW-0460">Magnesium</keyword>
<organism evidence="7 8">
    <name type="scientific">Rhodocyclus gracilis</name>
    <dbReference type="NCBI Taxonomy" id="2929842"/>
    <lineage>
        <taxon>Bacteria</taxon>
        <taxon>Pseudomonadati</taxon>
        <taxon>Pseudomonadota</taxon>
        <taxon>Betaproteobacteria</taxon>
        <taxon>Rhodocyclales</taxon>
        <taxon>Rhodocyclaceae</taxon>
        <taxon>Rhodocyclus</taxon>
    </lineage>
</organism>
<comment type="caution">
    <text evidence="7">The sequence shown here is derived from an EMBL/GenBank/DDBJ whole genome shotgun (WGS) entry which is preliminary data.</text>
</comment>
<dbReference type="PIRSF" id="PIRSF006118">
    <property type="entry name" value="KDO8-P_Ptase"/>
    <property type="match status" value="1"/>
</dbReference>
<evidence type="ECO:0000256" key="4">
    <source>
        <dbReference type="ARBA" id="ARBA00022723"/>
    </source>
</evidence>
<dbReference type="SFLD" id="SFLDS00003">
    <property type="entry name" value="Haloacid_Dehalogenase"/>
    <property type="match status" value="1"/>
</dbReference>
<gene>
    <name evidence="7" type="ORF">HCX48_06835</name>
</gene>
<dbReference type="InterPro" id="IPR023214">
    <property type="entry name" value="HAD_sf"/>
</dbReference>
<evidence type="ECO:0000256" key="5">
    <source>
        <dbReference type="ARBA" id="ARBA00022801"/>
    </source>
</evidence>
<dbReference type="PANTHER" id="PTHR21485">
    <property type="entry name" value="HAD SUPERFAMILY MEMBERS CMAS AND KDSC"/>
    <property type="match status" value="1"/>
</dbReference>
<evidence type="ECO:0000256" key="6">
    <source>
        <dbReference type="ARBA" id="ARBA00022842"/>
    </source>
</evidence>
<dbReference type="InterPro" id="IPR010023">
    <property type="entry name" value="KdsC_fam"/>
</dbReference>
<dbReference type="NCBIfam" id="TIGR01670">
    <property type="entry name" value="KdsC-phosphatas"/>
    <property type="match status" value="1"/>
</dbReference>
<keyword evidence="4" id="KW-0479">Metal-binding</keyword>
<dbReference type="EMBL" id="JAATWB010000004">
    <property type="protein sequence ID" value="NJA88932.1"/>
    <property type="molecule type" value="Genomic_DNA"/>
</dbReference>
<evidence type="ECO:0000256" key="1">
    <source>
        <dbReference type="ARBA" id="ARBA00001946"/>
    </source>
</evidence>
<comment type="cofactor">
    <cofactor evidence="1">
        <name>Mg(2+)</name>
        <dbReference type="ChEBI" id="CHEBI:18420"/>
    </cofactor>
</comment>
<accession>A0ABX0WGR9</accession>
<dbReference type="SFLD" id="SFLDG01138">
    <property type="entry name" value="C1.6.2:_Deoxy-d-mannose-octulo"/>
    <property type="match status" value="1"/>
</dbReference>
<comment type="subunit">
    <text evidence="3">Homotetramer.</text>
</comment>
<evidence type="ECO:0000256" key="2">
    <source>
        <dbReference type="ARBA" id="ARBA00005893"/>
    </source>
</evidence>